<evidence type="ECO:0000313" key="1">
    <source>
        <dbReference type="EMBL" id="QJA66807.1"/>
    </source>
</evidence>
<protein>
    <submittedName>
        <fullName evidence="2">Uncharacterized protein</fullName>
    </submittedName>
</protein>
<dbReference type="EMBL" id="MT142502">
    <property type="protein sequence ID" value="QJA83041.1"/>
    <property type="molecule type" value="Genomic_DNA"/>
</dbReference>
<dbReference type="EMBL" id="MT141561">
    <property type="protein sequence ID" value="QJA66807.1"/>
    <property type="molecule type" value="Genomic_DNA"/>
</dbReference>
<organism evidence="2">
    <name type="scientific">viral metagenome</name>
    <dbReference type="NCBI Taxonomy" id="1070528"/>
    <lineage>
        <taxon>unclassified sequences</taxon>
        <taxon>metagenomes</taxon>
        <taxon>organismal metagenomes</taxon>
    </lineage>
</organism>
<name>A0A6M3KN42_9ZZZZ</name>
<gene>
    <name evidence="2" type="ORF">MM415A00321_0021</name>
    <name evidence="1" type="ORF">MM415B00326_0007</name>
</gene>
<proteinExistence type="predicted"/>
<accession>A0A6M3KN42</accession>
<reference evidence="2" key="1">
    <citation type="submission" date="2020-03" db="EMBL/GenBank/DDBJ databases">
        <title>The deep terrestrial virosphere.</title>
        <authorList>
            <person name="Holmfeldt K."/>
            <person name="Nilsson E."/>
            <person name="Simone D."/>
            <person name="Lopez-Fernandez M."/>
            <person name="Wu X."/>
            <person name="de Brujin I."/>
            <person name="Lundin D."/>
            <person name="Andersson A."/>
            <person name="Bertilsson S."/>
            <person name="Dopson M."/>
        </authorList>
    </citation>
    <scope>NUCLEOTIDE SEQUENCE</scope>
    <source>
        <strain evidence="2">MM415A00321</strain>
        <strain evidence="1">MM415B00326</strain>
    </source>
</reference>
<sequence length="70" mass="7485">MEKAIANAEKTGDNWADIIDIALTEIGVGVDAEASRSADINGYGPICVLGDGREIWQAEDTKEIEILPVL</sequence>
<evidence type="ECO:0000313" key="2">
    <source>
        <dbReference type="EMBL" id="QJA83041.1"/>
    </source>
</evidence>
<dbReference type="AlphaFoldDB" id="A0A6M3KN42"/>